<dbReference type="EMBL" id="JAGHQM010000711">
    <property type="protein sequence ID" value="KAH0558884.1"/>
    <property type="molecule type" value="Genomic_DNA"/>
</dbReference>
<evidence type="ECO:0000313" key="2">
    <source>
        <dbReference type="Proteomes" id="UP000750711"/>
    </source>
</evidence>
<sequence>MSNAPPYFSPATIGSVPFDSAARIRELQQALLDKKFESQRENILLAIHMYETGELPSQTRSRTWFVNGKVADFPRQFTKGMAVWGEGSFYQLMQTAQTSQIFARFRLMAEYGGDPNITLPVIIANDTGSNVQTVFTSDLDQLNYNPNTYQCPLDPAMITTASGVVVRQQIYIEVQLSRVDGTAASPWLTEAAVITPIMQGVQQTRLSGEQIRNVFYFATAPGNATLYVAMKKNGIVSQLPVV</sequence>
<gene>
    <name evidence="1" type="ORF">GP486_004484</name>
</gene>
<reference evidence="1" key="1">
    <citation type="submission" date="2021-03" db="EMBL/GenBank/DDBJ databases">
        <title>Comparative genomics and phylogenomic investigation of the class Geoglossomycetes provide insights into ecological specialization and systematics.</title>
        <authorList>
            <person name="Melie T."/>
            <person name="Pirro S."/>
            <person name="Miller A.N."/>
            <person name="Quandt A."/>
        </authorList>
    </citation>
    <scope>NUCLEOTIDE SEQUENCE</scope>
    <source>
        <strain evidence="1">CAQ_001_2017</strain>
    </source>
</reference>
<keyword evidence="2" id="KW-1185">Reference proteome</keyword>
<evidence type="ECO:0000313" key="1">
    <source>
        <dbReference type="EMBL" id="KAH0558884.1"/>
    </source>
</evidence>
<dbReference type="AlphaFoldDB" id="A0A9P8LB31"/>
<name>A0A9P8LB31_9PEZI</name>
<proteinExistence type="predicted"/>
<dbReference type="Proteomes" id="UP000750711">
    <property type="component" value="Unassembled WGS sequence"/>
</dbReference>
<protein>
    <submittedName>
        <fullName evidence="1">Uncharacterized protein</fullName>
    </submittedName>
</protein>
<organism evidence="1 2">
    <name type="scientific">Trichoglossum hirsutum</name>
    <dbReference type="NCBI Taxonomy" id="265104"/>
    <lineage>
        <taxon>Eukaryota</taxon>
        <taxon>Fungi</taxon>
        <taxon>Dikarya</taxon>
        <taxon>Ascomycota</taxon>
        <taxon>Pezizomycotina</taxon>
        <taxon>Geoglossomycetes</taxon>
        <taxon>Geoglossales</taxon>
        <taxon>Geoglossaceae</taxon>
        <taxon>Trichoglossum</taxon>
    </lineage>
</organism>
<accession>A0A9P8LB31</accession>
<comment type="caution">
    <text evidence="1">The sequence shown here is derived from an EMBL/GenBank/DDBJ whole genome shotgun (WGS) entry which is preliminary data.</text>
</comment>